<dbReference type="EMBL" id="CAXKWB010027822">
    <property type="protein sequence ID" value="CAL4132511.1"/>
    <property type="molecule type" value="Genomic_DNA"/>
</dbReference>
<dbReference type="GO" id="GO:0007169">
    <property type="term" value="P:cell surface receptor protein tyrosine kinase signaling pathway"/>
    <property type="evidence" value="ECO:0007669"/>
    <property type="project" value="TreeGrafter"/>
</dbReference>
<dbReference type="InterPro" id="IPR008266">
    <property type="entry name" value="Tyr_kinase_AS"/>
</dbReference>
<dbReference type="InterPro" id="IPR020635">
    <property type="entry name" value="Tyr_kinase_cat_dom"/>
</dbReference>
<dbReference type="GO" id="GO:0043235">
    <property type="term" value="C:receptor complex"/>
    <property type="evidence" value="ECO:0007669"/>
    <property type="project" value="TreeGrafter"/>
</dbReference>
<dbReference type="InterPro" id="IPR000719">
    <property type="entry name" value="Prot_kinase_dom"/>
</dbReference>
<dbReference type="PROSITE" id="PS00109">
    <property type="entry name" value="PROTEIN_KINASE_TYR"/>
    <property type="match status" value="1"/>
</dbReference>
<dbReference type="Pfam" id="PF07714">
    <property type="entry name" value="PK_Tyr_Ser-Thr"/>
    <property type="match status" value="1"/>
</dbReference>
<dbReference type="GO" id="GO:0005030">
    <property type="term" value="F:neurotrophin receptor activity"/>
    <property type="evidence" value="ECO:0007669"/>
    <property type="project" value="TreeGrafter"/>
</dbReference>
<dbReference type="InterPro" id="IPR011009">
    <property type="entry name" value="Kinase-like_dom_sf"/>
</dbReference>
<proteinExistence type="predicted"/>
<feature type="domain" description="Protein kinase" evidence="1">
    <location>
        <begin position="334"/>
        <end position="616"/>
    </location>
</feature>
<accession>A0AAV2RPR8</accession>
<dbReference type="GO" id="GO:0005524">
    <property type="term" value="F:ATP binding"/>
    <property type="evidence" value="ECO:0007669"/>
    <property type="project" value="InterPro"/>
</dbReference>
<dbReference type="InterPro" id="IPR001245">
    <property type="entry name" value="Ser-Thr/Tyr_kinase_cat_dom"/>
</dbReference>
<dbReference type="Gene3D" id="1.10.510.10">
    <property type="entry name" value="Transferase(Phosphotransferase) domain 1"/>
    <property type="match status" value="1"/>
</dbReference>
<evidence type="ECO:0000313" key="2">
    <source>
        <dbReference type="EMBL" id="CAL4132511.1"/>
    </source>
</evidence>
<dbReference type="PANTHER" id="PTHR24416">
    <property type="entry name" value="TYROSINE-PROTEIN KINASE RECEPTOR"/>
    <property type="match status" value="1"/>
</dbReference>
<dbReference type="GO" id="GO:0030424">
    <property type="term" value="C:axon"/>
    <property type="evidence" value="ECO:0007669"/>
    <property type="project" value="TreeGrafter"/>
</dbReference>
<dbReference type="PROSITE" id="PS50011">
    <property type="entry name" value="PROTEIN_KINASE_DOM"/>
    <property type="match status" value="1"/>
</dbReference>
<evidence type="ECO:0000313" key="3">
    <source>
        <dbReference type="Proteomes" id="UP001497623"/>
    </source>
</evidence>
<gene>
    <name evidence="2" type="ORF">MNOR_LOCUS27016</name>
</gene>
<protein>
    <recommendedName>
        <fullName evidence="1">Protein kinase domain-containing protein</fullName>
    </recommendedName>
</protein>
<organism evidence="2 3">
    <name type="scientific">Meganyctiphanes norvegica</name>
    <name type="common">Northern krill</name>
    <name type="synonym">Thysanopoda norvegica</name>
    <dbReference type="NCBI Taxonomy" id="48144"/>
    <lineage>
        <taxon>Eukaryota</taxon>
        <taxon>Metazoa</taxon>
        <taxon>Ecdysozoa</taxon>
        <taxon>Arthropoda</taxon>
        <taxon>Crustacea</taxon>
        <taxon>Multicrustacea</taxon>
        <taxon>Malacostraca</taxon>
        <taxon>Eumalacostraca</taxon>
        <taxon>Eucarida</taxon>
        <taxon>Euphausiacea</taxon>
        <taxon>Euphausiidae</taxon>
        <taxon>Meganyctiphanes</taxon>
    </lineage>
</organism>
<feature type="non-terminal residue" evidence="2">
    <location>
        <position position="683"/>
    </location>
</feature>
<dbReference type="GO" id="GO:0043121">
    <property type="term" value="F:neurotrophin binding"/>
    <property type="evidence" value="ECO:0007669"/>
    <property type="project" value="TreeGrafter"/>
</dbReference>
<comment type="caution">
    <text evidence="2">The sequence shown here is derived from an EMBL/GenBank/DDBJ whole genome shotgun (WGS) entry which is preliminary data.</text>
</comment>
<keyword evidence="3" id="KW-1185">Reference proteome</keyword>
<dbReference type="Proteomes" id="UP001497623">
    <property type="component" value="Unassembled WGS sequence"/>
</dbReference>
<dbReference type="FunFam" id="1.10.510.10:FF:000034">
    <property type="entry name" value="Tyrosine-protein kinase receptor"/>
    <property type="match status" value="1"/>
</dbReference>
<dbReference type="PRINTS" id="PR00109">
    <property type="entry name" value="TYRKINASE"/>
</dbReference>
<dbReference type="GO" id="GO:0051897">
    <property type="term" value="P:positive regulation of phosphatidylinositol 3-kinase/protein kinase B signal transduction"/>
    <property type="evidence" value="ECO:0007669"/>
    <property type="project" value="TreeGrafter"/>
</dbReference>
<dbReference type="GO" id="GO:0005886">
    <property type="term" value="C:plasma membrane"/>
    <property type="evidence" value="ECO:0007669"/>
    <property type="project" value="TreeGrafter"/>
</dbReference>
<dbReference type="SMART" id="SM00219">
    <property type="entry name" value="TyrKc"/>
    <property type="match status" value="1"/>
</dbReference>
<dbReference type="GO" id="GO:0004714">
    <property type="term" value="F:transmembrane receptor protein tyrosine kinase activity"/>
    <property type="evidence" value="ECO:0007669"/>
    <property type="project" value="TreeGrafter"/>
</dbReference>
<dbReference type="GO" id="GO:1990090">
    <property type="term" value="P:cellular response to nerve growth factor stimulus"/>
    <property type="evidence" value="ECO:0007669"/>
    <property type="project" value="TreeGrafter"/>
</dbReference>
<sequence length="683" mass="78066">MENYMNHIGHNRLPNVQLLNVRFFETQHRFCEGHSRLSNVRYMNRIGSLTAMKAPPPPLVKALYVSNQTMSSFGMTTNFKSLLRIPPSYLSIFPFFKCIRETSLNKNIFLSTIFVRALTNSSIWCELNYPPKPPTPGSTPESKIIEYVIYFRNHKHTHVKKLEIIFEFVVIWCEKNDMYRSLTGGCDFYRNDFGPIVDPSRNSEKIWEKNQYSPRTSAIIKFSAFLIMLESCFCAHWKARALNCIIGYKNYLRCQSLRGPSSSNNARELLLWLLEMGPSCFFQISGSINTRMLTLCSLQSLKVNFVTSRPQGSYIKGPIHFLMRRDQPTSCYDHKLGEITARGDRVMMAEGMITSHCNFNFGVLQKDPNGSRSSVALACTLHIVIVNTKYTQTTMQTRVLGHRYINILSSVALGIEDQLWMTGSFPFLRFSSFTLQNMIYFPKLTSGLRIMVLPDEDLLHMSIQIASGMEYLSSQHFVHRDLACRNCLCGDNLIVKISDFGMSRDVYTCDYYKVGGSRLLPVRWMSPESIMYGKFTLESDVWSFGVVLWEIYAFGKQPYFGNSNEEVVNLILQGILLNPPETCPARVCDVMRRCWATEPQDRLKFDEILSLLTRILSTSPSATPPTTPIVEDPPSPISTKPGAAITYSQLCLKDEMGLQLDQDDYLLPRTPPPREYLQILTDV</sequence>
<dbReference type="PANTHER" id="PTHR24416:SF619">
    <property type="entry name" value="TYROSINE-PROTEIN KINASE TRANSMEMBRANE RECEPTOR ROR-LIKE PROTEIN"/>
    <property type="match status" value="1"/>
</dbReference>
<dbReference type="InterPro" id="IPR050122">
    <property type="entry name" value="RTK"/>
</dbReference>
<reference evidence="2 3" key="1">
    <citation type="submission" date="2024-05" db="EMBL/GenBank/DDBJ databases">
        <authorList>
            <person name="Wallberg A."/>
        </authorList>
    </citation>
    <scope>NUCLEOTIDE SEQUENCE [LARGE SCALE GENOMIC DNA]</scope>
</reference>
<evidence type="ECO:0000259" key="1">
    <source>
        <dbReference type="PROSITE" id="PS50011"/>
    </source>
</evidence>
<dbReference type="AlphaFoldDB" id="A0AAV2RPR8"/>
<dbReference type="GO" id="GO:0010976">
    <property type="term" value="P:positive regulation of neuron projection development"/>
    <property type="evidence" value="ECO:0007669"/>
    <property type="project" value="TreeGrafter"/>
</dbReference>
<name>A0AAV2RPR8_MEGNR</name>
<dbReference type="SUPFAM" id="SSF56112">
    <property type="entry name" value="Protein kinase-like (PK-like)"/>
    <property type="match status" value="1"/>
</dbReference>